<dbReference type="InterPro" id="IPR029062">
    <property type="entry name" value="Class_I_gatase-like"/>
</dbReference>
<dbReference type="RefSeq" id="WP_077119052.1">
    <property type="nucleotide sequence ID" value="NZ_LOKT01000002.1"/>
</dbReference>
<sequence>MGQQQTLTGKTVAILATNGVEEVELVQPRSAVEDAGATTKIVSLQPGEIQAMNHDVEKGDTFRVDSVVADCTPADFDALILPGGTTNPDKLRQDKNAVRFVKDFFATGKPVGVICHGPWTMVEADVVRGRTLTSYPSLRTDIRNAGGDVVDQEVVTDNGLVSSRSPDDLPAFCSKIVEEFAEGKHRVQAQGATAGS</sequence>
<comment type="similarity">
    <text evidence="1">Belongs to the peptidase C56 family.</text>
</comment>
<organism evidence="3 4">
    <name type="scientific">Nocardia donostiensis</name>
    <dbReference type="NCBI Taxonomy" id="1538463"/>
    <lineage>
        <taxon>Bacteria</taxon>
        <taxon>Bacillati</taxon>
        <taxon>Actinomycetota</taxon>
        <taxon>Actinomycetes</taxon>
        <taxon>Mycobacteriales</taxon>
        <taxon>Nocardiaceae</taxon>
        <taxon>Nocardia</taxon>
    </lineage>
</organism>
<gene>
    <name evidence="3" type="ORF">B0T46_18600</name>
</gene>
<dbReference type="PANTHER" id="PTHR42733">
    <property type="entry name" value="DJ-1 PROTEIN"/>
    <property type="match status" value="1"/>
</dbReference>
<dbReference type="STRING" id="1538463.B0T36_02555"/>
<dbReference type="InterPro" id="IPR002818">
    <property type="entry name" value="DJ-1/PfpI"/>
</dbReference>
<evidence type="ECO:0000256" key="1">
    <source>
        <dbReference type="ARBA" id="ARBA00008542"/>
    </source>
</evidence>
<evidence type="ECO:0000313" key="3">
    <source>
        <dbReference type="EMBL" id="ONM47283.1"/>
    </source>
</evidence>
<accession>A0A1V2TCQ0</accession>
<keyword evidence="4" id="KW-1185">Reference proteome</keyword>
<dbReference type="PANTHER" id="PTHR42733:SF12">
    <property type="entry name" value="PROTEINASE"/>
    <property type="match status" value="1"/>
</dbReference>
<dbReference type="CDD" id="cd03134">
    <property type="entry name" value="GATase1_PfpI_like"/>
    <property type="match status" value="1"/>
</dbReference>
<dbReference type="OrthoDB" id="9792284at2"/>
<dbReference type="Pfam" id="PF01965">
    <property type="entry name" value="DJ-1_PfpI"/>
    <property type="match status" value="1"/>
</dbReference>
<dbReference type="PROSITE" id="PS51276">
    <property type="entry name" value="PEPTIDASE_C56_PFPI"/>
    <property type="match status" value="1"/>
</dbReference>
<dbReference type="NCBIfam" id="TIGR01382">
    <property type="entry name" value="PfpI"/>
    <property type="match status" value="1"/>
</dbReference>
<dbReference type="InterPro" id="IPR006286">
    <property type="entry name" value="C56_PfpI-like"/>
</dbReference>
<name>A0A1V2TCQ0_9NOCA</name>
<protein>
    <submittedName>
        <fullName evidence="3">Peptidase C56</fullName>
    </submittedName>
</protein>
<evidence type="ECO:0000313" key="4">
    <source>
        <dbReference type="Proteomes" id="UP000188836"/>
    </source>
</evidence>
<dbReference type="Gene3D" id="3.40.50.880">
    <property type="match status" value="1"/>
</dbReference>
<reference evidence="3 4" key="1">
    <citation type="journal article" date="2016" name="Antonie Van Leeuwenhoek">
        <title>Nocardia donostiensis sp. nov., isolated from human respiratory specimens.</title>
        <authorList>
            <person name="Ercibengoa M."/>
            <person name="Bell M."/>
            <person name="Marimon J.M."/>
            <person name="Humrighouse B."/>
            <person name="Klenk H.P."/>
            <person name="Potter G."/>
            <person name="Perez-Trallero E."/>
        </authorList>
    </citation>
    <scope>NUCLEOTIDE SEQUENCE [LARGE SCALE GENOMIC DNA]</scope>
    <source>
        <strain evidence="3 4">X1655</strain>
    </source>
</reference>
<dbReference type="Proteomes" id="UP000188836">
    <property type="component" value="Unassembled WGS sequence"/>
</dbReference>
<dbReference type="EMBL" id="MUMY01000016">
    <property type="protein sequence ID" value="ONM47283.1"/>
    <property type="molecule type" value="Genomic_DNA"/>
</dbReference>
<feature type="domain" description="DJ-1/PfpI" evidence="2">
    <location>
        <begin position="10"/>
        <end position="179"/>
    </location>
</feature>
<evidence type="ECO:0000259" key="2">
    <source>
        <dbReference type="Pfam" id="PF01965"/>
    </source>
</evidence>
<dbReference type="AlphaFoldDB" id="A0A1V2TCQ0"/>
<comment type="caution">
    <text evidence="3">The sequence shown here is derived from an EMBL/GenBank/DDBJ whole genome shotgun (WGS) entry which is preliminary data.</text>
</comment>
<proteinExistence type="inferred from homology"/>
<dbReference type="SUPFAM" id="SSF52317">
    <property type="entry name" value="Class I glutamine amidotransferase-like"/>
    <property type="match status" value="1"/>
</dbReference>